<dbReference type="InterPro" id="IPR003171">
    <property type="entry name" value="Mehydrof_redctse-like"/>
</dbReference>
<dbReference type="GO" id="GO:0004489">
    <property type="term" value="F:methylenetetrahydrofolate reductase [NAD(P)H] activity"/>
    <property type="evidence" value="ECO:0007669"/>
    <property type="project" value="UniProtKB-EC"/>
</dbReference>
<dbReference type="Proteomes" id="UP000037267">
    <property type="component" value="Unassembled WGS sequence"/>
</dbReference>
<dbReference type="RefSeq" id="WP_050354558.1">
    <property type="nucleotide sequence ID" value="NZ_LGSS01000004.1"/>
</dbReference>
<keyword evidence="6" id="KW-0274">FAD</keyword>
<dbReference type="Pfam" id="PF02574">
    <property type="entry name" value="S-methyl_trans"/>
    <property type="match status" value="1"/>
</dbReference>
<dbReference type="GO" id="GO:0032259">
    <property type="term" value="P:methylation"/>
    <property type="evidence" value="ECO:0007669"/>
    <property type="project" value="UniProtKB-KW"/>
</dbReference>
<feature type="binding site" evidence="8">
    <location>
        <position position="268"/>
    </location>
    <ligand>
        <name>Zn(2+)</name>
        <dbReference type="ChEBI" id="CHEBI:29105"/>
    </ligand>
</feature>
<dbReference type="PANTHER" id="PTHR11103:SF18">
    <property type="entry name" value="SLR1189 PROTEIN"/>
    <property type="match status" value="1"/>
</dbReference>
<evidence type="ECO:0000256" key="5">
    <source>
        <dbReference type="ARBA" id="ARBA00022679"/>
    </source>
</evidence>
<dbReference type="PANTHER" id="PTHR11103">
    <property type="entry name" value="SLR1189 PROTEIN"/>
    <property type="match status" value="1"/>
</dbReference>
<feature type="domain" description="Hcy-binding" evidence="9">
    <location>
        <begin position="1"/>
        <end position="282"/>
    </location>
</feature>
<organism evidence="10 11">
    <name type="scientific">Gottschalkia purinilytica</name>
    <name type="common">Clostridium purinilyticum</name>
    <dbReference type="NCBI Taxonomy" id="1503"/>
    <lineage>
        <taxon>Bacteria</taxon>
        <taxon>Bacillati</taxon>
        <taxon>Bacillota</taxon>
        <taxon>Tissierellia</taxon>
        <taxon>Tissierellales</taxon>
        <taxon>Gottschalkiaceae</taxon>
        <taxon>Gottschalkia</taxon>
    </lineage>
</organism>
<dbReference type="InterPro" id="IPR003726">
    <property type="entry name" value="HCY_dom"/>
</dbReference>
<dbReference type="GO" id="GO:0035999">
    <property type="term" value="P:tetrahydrofolate interconversion"/>
    <property type="evidence" value="ECO:0007669"/>
    <property type="project" value="UniProtKB-UniPathway"/>
</dbReference>
<dbReference type="InterPro" id="IPR036589">
    <property type="entry name" value="HCY_dom_sf"/>
</dbReference>
<dbReference type="EC" id="1.5.1.20" evidence="10"/>
<protein>
    <submittedName>
        <fullName evidence="10">Bifunctional homocysteine S-methyltransferase/5,10-methylenetetrahydrofolate reductase</fullName>
        <ecNumber evidence="10">1.5.1.20</ecNumber>
        <ecNumber evidence="10">2.1.1.10</ecNumber>
    </submittedName>
</protein>
<evidence type="ECO:0000256" key="8">
    <source>
        <dbReference type="PROSITE-ProRule" id="PRU00333"/>
    </source>
</evidence>
<dbReference type="GO" id="GO:0046872">
    <property type="term" value="F:metal ion binding"/>
    <property type="evidence" value="ECO:0007669"/>
    <property type="project" value="UniProtKB-KW"/>
</dbReference>
<keyword evidence="5 8" id="KW-0808">Transferase</keyword>
<sequence>MLQEYLKENILITDGAMGTYYSEITGDKVSFCEFANINKPQVIRDIHVDYIKSGAKLIRTNTFSANTISLGVTREKVKEIIEKGYTIAKKATEGTDVFIGASIGPIHESRFKKEDDIDILDEYKFIIDTFMELGENIFVFETFGTIDYLKEISEYIKSKNSDAFILTQFAVTLDGFTRKGISIKSIIDELKLIKSIDAYGFNCGSGPTHLYRLLKNMDIFSDTISALPNAGYPEIINERMVYVNNPEYFGDIVVDISKLGAKIIGGCCGTTPNHIKSLVERLKIKTTDENIHVETKRTKLISENKKENNFVDKIEKQDFIIAVELDPPFDTSIERMIENARTCKEHGVDIVTIADSPRAIARVDSIMIAAKIKREVGIDVMPHVCCRDKNLNALKSGLLAAHIEDIRNMLVITGDPILDIDKISTKSVFNLNSYRLIELISEMNKEIFKSDKINISGAVNLNVPNKEAEINRMLKKVDKGANTFFTQPIFSDETVEFLAKTREKYKVKILGGIMPIVTYKNAQFLNNEVPGIHIPEEYVNRFHKNMTREEGEKVGIEIAIEIANKIKQHVDGLYFITPFDRIEMIVEILNRINYK</sequence>
<evidence type="ECO:0000256" key="3">
    <source>
        <dbReference type="ARBA" id="ARBA00022603"/>
    </source>
</evidence>
<feature type="binding site" evidence="8">
    <location>
        <position position="203"/>
    </location>
    <ligand>
        <name>Zn(2+)</name>
        <dbReference type="ChEBI" id="CHEBI:29105"/>
    </ligand>
</feature>
<gene>
    <name evidence="10" type="ORF">CLPU_4c00250</name>
</gene>
<keyword evidence="8" id="KW-0862">Zinc</keyword>
<evidence type="ECO:0000259" key="9">
    <source>
        <dbReference type="PROSITE" id="PS50970"/>
    </source>
</evidence>
<dbReference type="PATRIC" id="fig|1503.3.peg.2246"/>
<keyword evidence="3 8" id="KW-0489">Methyltransferase</keyword>
<dbReference type="CDD" id="cd00537">
    <property type="entry name" value="MTHFR"/>
    <property type="match status" value="1"/>
</dbReference>
<comment type="caution">
    <text evidence="10">The sequence shown here is derived from an EMBL/GenBank/DDBJ whole genome shotgun (WGS) entry which is preliminary data.</text>
</comment>
<dbReference type="SUPFAM" id="SSF51730">
    <property type="entry name" value="FAD-linked oxidoreductase"/>
    <property type="match status" value="1"/>
</dbReference>
<keyword evidence="4" id="KW-0285">Flavoprotein</keyword>
<dbReference type="AlphaFoldDB" id="A0A0L0WBY8"/>
<keyword evidence="8" id="KW-0479">Metal-binding</keyword>
<feature type="binding site" evidence="8">
    <location>
        <position position="267"/>
    </location>
    <ligand>
        <name>Zn(2+)</name>
        <dbReference type="ChEBI" id="CHEBI:29105"/>
    </ligand>
</feature>
<evidence type="ECO:0000256" key="1">
    <source>
        <dbReference type="ARBA" id="ARBA00001974"/>
    </source>
</evidence>
<dbReference type="GO" id="GO:0006555">
    <property type="term" value="P:methionine metabolic process"/>
    <property type="evidence" value="ECO:0007669"/>
    <property type="project" value="InterPro"/>
</dbReference>
<evidence type="ECO:0000256" key="6">
    <source>
        <dbReference type="ARBA" id="ARBA00022827"/>
    </source>
</evidence>
<dbReference type="PROSITE" id="PS50970">
    <property type="entry name" value="HCY"/>
    <property type="match status" value="1"/>
</dbReference>
<comment type="cofactor">
    <cofactor evidence="1">
        <name>FAD</name>
        <dbReference type="ChEBI" id="CHEBI:57692"/>
    </cofactor>
</comment>
<evidence type="ECO:0000313" key="10">
    <source>
        <dbReference type="EMBL" id="KNF08979.1"/>
    </source>
</evidence>
<comment type="pathway">
    <text evidence="2">One-carbon metabolism; tetrahydrofolate interconversion.</text>
</comment>
<reference evidence="11" key="1">
    <citation type="submission" date="2015-07" db="EMBL/GenBank/DDBJ databases">
        <title>Draft genome sequence of the purine-degrading Gottschalkia purinilyticum DSM 1384 (formerly Clostridium purinilyticum).</title>
        <authorList>
            <person name="Poehlein A."/>
            <person name="Schiel-Bengelsdorf B."/>
            <person name="Bengelsdorf F.R."/>
            <person name="Daniel R."/>
            <person name="Duerre P."/>
        </authorList>
    </citation>
    <scope>NUCLEOTIDE SEQUENCE [LARGE SCALE GENOMIC DNA]</scope>
    <source>
        <strain evidence="11">DSM 1384</strain>
    </source>
</reference>
<dbReference type="GO" id="GO:0008168">
    <property type="term" value="F:methyltransferase activity"/>
    <property type="evidence" value="ECO:0007669"/>
    <property type="project" value="UniProtKB-UniRule"/>
</dbReference>
<keyword evidence="7 10" id="KW-0560">Oxidoreductase</keyword>
<dbReference type="Pfam" id="PF02219">
    <property type="entry name" value="MTHFR"/>
    <property type="match status" value="1"/>
</dbReference>
<dbReference type="EC" id="2.1.1.10" evidence="10"/>
<dbReference type="STRING" id="1503.CLPU_4c00250"/>
<proteinExistence type="predicted"/>
<evidence type="ECO:0000256" key="7">
    <source>
        <dbReference type="ARBA" id="ARBA00023002"/>
    </source>
</evidence>
<dbReference type="NCBIfam" id="NF006396">
    <property type="entry name" value="PRK08645.1"/>
    <property type="match status" value="1"/>
</dbReference>
<name>A0A0L0WBY8_GOTPU</name>
<dbReference type="SUPFAM" id="SSF82282">
    <property type="entry name" value="Homocysteine S-methyltransferase"/>
    <property type="match status" value="1"/>
</dbReference>
<dbReference type="EMBL" id="LGSS01000004">
    <property type="protein sequence ID" value="KNF08979.1"/>
    <property type="molecule type" value="Genomic_DNA"/>
</dbReference>
<keyword evidence="11" id="KW-1185">Reference proteome</keyword>
<evidence type="ECO:0000256" key="2">
    <source>
        <dbReference type="ARBA" id="ARBA00004777"/>
    </source>
</evidence>
<dbReference type="OrthoDB" id="9803687at2"/>
<accession>A0A0L0WBY8</accession>
<dbReference type="UniPathway" id="UPA00193"/>
<dbReference type="Gene3D" id="3.20.20.330">
    <property type="entry name" value="Homocysteine-binding-like domain"/>
    <property type="match status" value="1"/>
</dbReference>
<evidence type="ECO:0000256" key="4">
    <source>
        <dbReference type="ARBA" id="ARBA00022630"/>
    </source>
</evidence>
<dbReference type="InterPro" id="IPR029041">
    <property type="entry name" value="FAD-linked_oxidoreductase-like"/>
</dbReference>
<evidence type="ECO:0000313" key="11">
    <source>
        <dbReference type="Proteomes" id="UP000037267"/>
    </source>
</evidence>
<comment type="cofactor">
    <cofactor evidence="8">
        <name>Zn(2+)</name>
        <dbReference type="ChEBI" id="CHEBI:29105"/>
    </cofactor>
</comment>
<dbReference type="Gene3D" id="3.20.20.220">
    <property type="match status" value="1"/>
</dbReference>